<protein>
    <recommendedName>
        <fullName evidence="2">Tetratricopeptide repeat protein</fullName>
    </recommendedName>
</protein>
<evidence type="ECO:0000313" key="1">
    <source>
        <dbReference type="EMBL" id="XBH16139.1"/>
    </source>
</evidence>
<dbReference type="InterPro" id="IPR011990">
    <property type="entry name" value="TPR-like_helical_dom_sf"/>
</dbReference>
<evidence type="ECO:0008006" key="2">
    <source>
        <dbReference type="Google" id="ProtNLM"/>
    </source>
</evidence>
<dbReference type="SUPFAM" id="SSF48452">
    <property type="entry name" value="TPR-like"/>
    <property type="match status" value="1"/>
</dbReference>
<dbReference type="AlphaFoldDB" id="A0AAU7DEN3"/>
<dbReference type="NCBIfam" id="NF047558">
    <property type="entry name" value="TPR_END_plus"/>
    <property type="match status" value="1"/>
</dbReference>
<accession>A0AAU7DEN3</accession>
<name>A0AAU7DEN3_9BACT</name>
<reference evidence="1" key="1">
    <citation type="submission" date="2023-03" db="EMBL/GenBank/DDBJ databases">
        <title>Edaphobacter sp.</title>
        <authorList>
            <person name="Huber K.J."/>
            <person name="Papendorf J."/>
            <person name="Pilke C."/>
            <person name="Bunk B."/>
            <person name="Sproeer C."/>
            <person name="Pester M."/>
        </authorList>
    </citation>
    <scope>NUCLEOTIDE SEQUENCE</scope>
    <source>
        <strain evidence="1">DSM 110680</strain>
    </source>
</reference>
<dbReference type="RefSeq" id="WP_348261366.1">
    <property type="nucleotide sequence ID" value="NZ_CP121196.1"/>
</dbReference>
<sequence length="316" mass="35133">MQSMRNGILISALLPFVGWSQSPSLTDPAVAAADKTYTTQNWADAESQYTALTQRSPENPRFWYRLSVSARQEKHYEVALSAMQKAKTLGASKNLPNFIADYEIAIILAGMGDADRALASLKASANGGFSQPNRLANDPEWSSLRSNPQFMALSKQVQHNAAPCEDAEFRQFDFWIGDWDVASASDGTHQGSSHVAKEMDGCVIWENWTSAGGPYFGKSYNTWNVNLKRWEQYWVDNAAGVIFFHGGIKDGVMDYWTDDVPLPTGGTLLRHLQFFNLGPDKVRQFSQGSNDGGKNWHVEYDFIYTKSPQKPVAPGS</sequence>
<dbReference type="Gene3D" id="1.25.40.10">
    <property type="entry name" value="Tetratricopeptide repeat domain"/>
    <property type="match status" value="1"/>
</dbReference>
<organism evidence="1">
    <name type="scientific">Telmatobacter sp. DSM 110680</name>
    <dbReference type="NCBI Taxonomy" id="3036704"/>
    <lineage>
        <taxon>Bacteria</taxon>
        <taxon>Pseudomonadati</taxon>
        <taxon>Acidobacteriota</taxon>
        <taxon>Terriglobia</taxon>
        <taxon>Terriglobales</taxon>
        <taxon>Acidobacteriaceae</taxon>
        <taxon>Telmatobacter</taxon>
    </lineage>
</organism>
<dbReference type="EMBL" id="CP121196">
    <property type="protein sequence ID" value="XBH16139.1"/>
    <property type="molecule type" value="Genomic_DNA"/>
</dbReference>
<gene>
    <name evidence="1" type="ORF">P8935_16370</name>
</gene>
<proteinExistence type="predicted"/>